<accession>A0A7N9CJS9</accession>
<reference evidence="1 2" key="1">
    <citation type="submission" date="2013-03" db="EMBL/GenBank/DDBJ databases">
        <authorList>
            <person name="Warren W."/>
            <person name="Wilson R.K."/>
        </authorList>
    </citation>
    <scope>NUCLEOTIDE SEQUENCE</scope>
</reference>
<evidence type="ECO:0000313" key="2">
    <source>
        <dbReference type="Proteomes" id="UP000233100"/>
    </source>
</evidence>
<dbReference type="Proteomes" id="UP000233100">
    <property type="component" value="Chromosome 8"/>
</dbReference>
<reference evidence="1" key="3">
    <citation type="submission" date="2025-09" db="UniProtKB">
        <authorList>
            <consortium name="Ensembl"/>
        </authorList>
    </citation>
    <scope>IDENTIFICATION</scope>
</reference>
<keyword evidence="2" id="KW-1185">Reference proteome</keyword>
<evidence type="ECO:0000313" key="1">
    <source>
        <dbReference type="Ensembl" id="ENSMFAP00000052891.1"/>
    </source>
</evidence>
<proteinExistence type="predicted"/>
<dbReference type="PANTHER" id="PTHR46254:SF6">
    <property type="entry name" value="HIGH MOBILITY GROUP AT-HOOK 2"/>
    <property type="match status" value="1"/>
</dbReference>
<dbReference type="PANTHER" id="PTHR46254">
    <property type="entry name" value="PROTEIN GVQW1-RELATED"/>
    <property type="match status" value="1"/>
</dbReference>
<name>A0A7N9CJS9_MACFA</name>
<dbReference type="Ensembl" id="ENSMFAT00000080436.1">
    <property type="protein sequence ID" value="ENSMFAP00000052891.1"/>
    <property type="gene ID" value="ENSMFAG00000049676.1"/>
</dbReference>
<dbReference type="GeneTree" id="ENSGT00940000161627"/>
<sequence>MLPLLVPVVRSLISLISKILNSSREDRASVYISYLLKDLIFFCFCFCFFEMESHSIVQAGVQWHDLGSLQPLPPGFKRFSCLRLQQCPPPCPANFCIFSRDSISSCCPGWSQTPDLR</sequence>
<dbReference type="AlphaFoldDB" id="A0A7N9CJS9"/>
<protein>
    <submittedName>
        <fullName evidence="1">Uncharacterized protein</fullName>
    </submittedName>
</protein>
<reference evidence="1" key="2">
    <citation type="submission" date="2025-08" db="UniProtKB">
        <authorList>
            <consortium name="Ensembl"/>
        </authorList>
    </citation>
    <scope>IDENTIFICATION</scope>
</reference>
<organism evidence="1 2">
    <name type="scientific">Macaca fascicularis</name>
    <name type="common">Crab-eating macaque</name>
    <name type="synonym">Cynomolgus monkey</name>
    <dbReference type="NCBI Taxonomy" id="9541"/>
    <lineage>
        <taxon>Eukaryota</taxon>
        <taxon>Metazoa</taxon>
        <taxon>Chordata</taxon>
        <taxon>Craniata</taxon>
        <taxon>Vertebrata</taxon>
        <taxon>Euteleostomi</taxon>
        <taxon>Mammalia</taxon>
        <taxon>Eutheria</taxon>
        <taxon>Euarchontoglires</taxon>
        <taxon>Primates</taxon>
        <taxon>Haplorrhini</taxon>
        <taxon>Catarrhini</taxon>
        <taxon>Cercopithecidae</taxon>
        <taxon>Cercopithecinae</taxon>
        <taxon>Macaca</taxon>
    </lineage>
</organism>